<evidence type="ECO:0000313" key="1">
    <source>
        <dbReference type="EMBL" id="BCZ85193.1"/>
    </source>
</evidence>
<reference evidence="1 3" key="1">
    <citation type="journal article" date="2022" name="Front. Microbiol.">
        <title>Identification and characterization of a novel class of self-sufficient cytochrome P450 hydroxylase involved in cyclohexanecarboxylate degradation in Paraburkholderia terrae strain KU-64.</title>
        <authorList>
            <person name="Yamamoto T."/>
            <person name="Hasegawa Y."/>
            <person name="Iwaki H."/>
        </authorList>
    </citation>
    <scope>NUCLEOTIDE SEQUENCE [LARGE SCALE GENOMIC DNA]</scope>
    <source>
        <strain evidence="1 3">KU-64</strain>
    </source>
</reference>
<dbReference type="EMBL" id="AP024958">
    <property type="protein sequence ID" value="BCZ85290.1"/>
    <property type="molecule type" value="Genomic_DNA"/>
</dbReference>
<organism evidence="1 3">
    <name type="scientific">Paraburkholderia terrae</name>
    <dbReference type="NCBI Taxonomy" id="311230"/>
    <lineage>
        <taxon>Bacteria</taxon>
        <taxon>Pseudomonadati</taxon>
        <taxon>Pseudomonadota</taxon>
        <taxon>Betaproteobacteria</taxon>
        <taxon>Burkholderiales</taxon>
        <taxon>Burkholderiaceae</taxon>
        <taxon>Paraburkholderia</taxon>
    </lineage>
</organism>
<accession>A0ABM7U1H0</accession>
<evidence type="ECO:0000313" key="3">
    <source>
        <dbReference type="Proteomes" id="UP001319874"/>
    </source>
</evidence>
<protein>
    <submittedName>
        <fullName evidence="1">Uncharacterized protein</fullName>
    </submittedName>
</protein>
<dbReference type="EMBL" id="AP024958">
    <property type="protein sequence ID" value="BCZ85193.1"/>
    <property type="molecule type" value="Genomic_DNA"/>
</dbReference>
<name>A0ABM7U1H0_9BURK</name>
<proteinExistence type="predicted"/>
<dbReference type="Proteomes" id="UP001319874">
    <property type="component" value="Chromosome 4"/>
</dbReference>
<sequence length="101" mass="10979">MSPHRQTTFFAHDSGERTMAAPRFVYTISYVAKMLGEPENWLDELASTNLDPEDGCLGIFNDLDFPSEQLISITAFTDAGIEALKELVAEAKRQPGGAGAS</sequence>
<evidence type="ECO:0000313" key="2">
    <source>
        <dbReference type="EMBL" id="BCZ85290.1"/>
    </source>
</evidence>
<gene>
    <name evidence="1" type="ORF">PTKU64_88680</name>
    <name evidence="2" type="ORF">PTKU64_89650</name>
</gene>
<keyword evidence="3" id="KW-1185">Reference proteome</keyword>